<proteinExistence type="predicted"/>
<evidence type="ECO:0000313" key="1">
    <source>
        <dbReference type="Proteomes" id="UP000095286"/>
    </source>
</evidence>
<reference evidence="2" key="1">
    <citation type="submission" date="2016-11" db="UniProtKB">
        <authorList>
            <consortium name="WormBaseParasite"/>
        </authorList>
    </citation>
    <scope>IDENTIFICATION</scope>
    <source>
        <strain evidence="2">KR3021</strain>
    </source>
</reference>
<dbReference type="WBParaSite" id="RSKR_0000535800.1">
    <property type="protein sequence ID" value="RSKR_0000535800.1"/>
    <property type="gene ID" value="RSKR_0000535800"/>
</dbReference>
<sequence>MSANSPTLNLHHLSKSPEKTIQEAIIPTTPSIPPTPAIDTNVDHQKTFVLKADINDQEMLDVDLDGETGGGREVNVTPTPESCPEDVFEKCHNLKRLSIASDSSDESVSNFSKSVLSTTSSKTIVSSPTIKNTPRHIIQSNEETVQETISRLKLDFKTNTITSKDCIYCLFNLLVSGIFDLETKFIIEKPPAIDGMLELLDEADSDFQAQVWLLFSSVVKKSFINLEACSEVGLISKLLDRLPQTENTVSDLIIQLLSVLSSYSITVKETKRFLRALHATNGVWPRHSVKLLSVMKEMPKKDIADVFFSFPGKQGSGLALPPLSKWPYQNGWSFSTFLRMDPKNGTNFEKETPYLFYFGTQKGIGYAGYFMGSCLVITSMKGEGASQKNFIKCIAKPLTPRRWHHIALSFNYSRWAKSEILVFLDGGLVETVEANWSVHPNEHYDRCFIGSGPKPDENEAFSGQMCAVYVFSQSITPEQAHSLYFLGPEYQSYFKHDAESNLKEGYKKHLFDGTLNSSMIMAYCPKNCHEQLCLMPSNRTSASQASSGSQAMSSYFVQVPHAIMRKVKVITTHSIHSSLHSVGGIQMLLPLFAQIDMLHADQNTMIDYEICSTLLNVIFLLLGTSNSAQQQLYHSKGFLIIAHTLNTVSKAHLTGNVLNTLLSIAKFLSNGTGSGKPLLKHLIDHILLNPQLWIRAQPHIQIQLYKFLNEQGFGECQFGQVIRRTPAVLELIHAIKMFYWVEKPKANDTYSVPDTSKDGLRPLKKDILMIRQLIISLIDKLIFPDNASQKDGDRKEEFEAIFNFIATVEEPENVCDVLAQAVLQIANNPAIMIPIFDRNNGLCVIFHLMTSPNDLIRIPALKILGFFLCRSTLTRKTDSIYNQNLLSLIGDKILLNTKSLTRPCYNVLYEIMTEEMQSKIMYQDHSPPTANLSHFENQQMLKVITNIIIQSVETPELMAVKKTFLVDIIALVKNSKDNRRIILQMSVWQEWLMSLAYIYPKTGLEHEISDMVYDLFKILLSHAIHYEFGGWRVWVDTLAISHAKVSWVNHHKSKQNERDEDGGNAYITPDYSWSHVQLRLLDDLLTSVEGTLQEVKNMDTMVVDFIQGAENQILVTNTIHVITQLSDTLIMACGGLLPLLAAATSPNSELQINDTSSHGISIDDAAGILQRFGDLIDDFVFLSAIPLSELEVDKNLPQGAILRQVLRLLSCLTVRNILACRIHEDERPSLILPPEGSEGKCFVKAKAIQNFVKDLFPDYKNAEELIKLKPHKHLIPDPESLIQKADLARLKHIVYRDMEEIKQAQYLCLTVVYFLSVLMVSRYRDILEPKASPSPFFSSSNAGVVVKNDGQAKESNGAGGVDGSSNSDTTPPAKPAEIASINVNAEKPEMERPTLEDTKQLSQFNNSEAIKSINTNKNSERQAYLTDKLKKSLDSSAPLLREIINDFRSFLQKNLVGTHGQEILNDERAMALFKNANGSVVEIVMLLCSQEWQTSLQKHAGLALMECLTESRLMAQATKEHILRVATEADFILNRLRAEDVSKHTAFEKEADVKLNEKKSQEKVFDHMIKSARRRETLIATKMLENMKNMLVSHSGKFAFKDI</sequence>
<evidence type="ECO:0000313" key="2">
    <source>
        <dbReference type="WBParaSite" id="RSKR_0000535800.1"/>
    </source>
</evidence>
<dbReference type="Proteomes" id="UP000095286">
    <property type="component" value="Unplaced"/>
</dbReference>
<name>A0AC35TY91_9BILA</name>
<protein>
    <submittedName>
        <fullName evidence="2">DUF4704 domain-containing protein</fullName>
    </submittedName>
</protein>
<organism evidence="1 2">
    <name type="scientific">Rhabditophanes sp. KR3021</name>
    <dbReference type="NCBI Taxonomy" id="114890"/>
    <lineage>
        <taxon>Eukaryota</taxon>
        <taxon>Metazoa</taxon>
        <taxon>Ecdysozoa</taxon>
        <taxon>Nematoda</taxon>
        <taxon>Chromadorea</taxon>
        <taxon>Rhabditida</taxon>
        <taxon>Tylenchina</taxon>
        <taxon>Panagrolaimomorpha</taxon>
        <taxon>Strongyloidoidea</taxon>
        <taxon>Alloionematidae</taxon>
        <taxon>Rhabditophanes</taxon>
    </lineage>
</organism>
<accession>A0AC35TY91</accession>